<organism evidence="1 2">
    <name type="scientific">Hydrogeniiclostridium mannosilyticum</name>
    <dbReference type="NCBI Taxonomy" id="2764322"/>
    <lineage>
        <taxon>Bacteria</taxon>
        <taxon>Bacillati</taxon>
        <taxon>Bacillota</taxon>
        <taxon>Clostridia</taxon>
        <taxon>Eubacteriales</taxon>
        <taxon>Acutalibacteraceae</taxon>
        <taxon>Hydrogeniiclostridium</taxon>
    </lineage>
</organism>
<evidence type="ECO:0000313" key="2">
    <source>
        <dbReference type="Proteomes" id="UP000249377"/>
    </source>
</evidence>
<dbReference type="EMBL" id="QLYR01000004">
    <property type="protein sequence ID" value="RAQ28692.1"/>
    <property type="molecule type" value="Genomic_DNA"/>
</dbReference>
<protein>
    <submittedName>
        <fullName evidence="1">Uncharacterized protein</fullName>
    </submittedName>
</protein>
<reference evidence="1 2" key="1">
    <citation type="submission" date="2018-06" db="EMBL/GenBank/DDBJ databases">
        <title>Noncontiguous genome sequence of Ruminococcaceae bacterium ASD2818.</title>
        <authorList>
            <person name="Chaplin A.V."/>
            <person name="Sokolova S.R."/>
            <person name="Kochetkova T.O."/>
            <person name="Goltsov A.Y."/>
            <person name="Trofimov D.Y."/>
            <person name="Efimov B.A."/>
        </authorList>
    </citation>
    <scope>NUCLEOTIDE SEQUENCE [LARGE SCALE GENOMIC DNA]</scope>
    <source>
        <strain evidence="1 2">ASD2818</strain>
    </source>
</reference>
<dbReference type="Proteomes" id="UP000249377">
    <property type="component" value="Unassembled WGS sequence"/>
</dbReference>
<sequence length="100" mass="10981">MPNGRGELYKFGCDRNEYPGPLCRREGASAESACTPPEERHPRAPALKRGAALIEARPLKKGGTTGNTCPFTEGWVFLYFSARQGHSRAPKHLTALNQLL</sequence>
<dbReference type="AlphaFoldDB" id="A0A328UCT6"/>
<keyword evidence="2" id="KW-1185">Reference proteome</keyword>
<accession>A0A328UCT6</accession>
<comment type="caution">
    <text evidence="1">The sequence shown here is derived from an EMBL/GenBank/DDBJ whole genome shotgun (WGS) entry which is preliminary data.</text>
</comment>
<proteinExistence type="predicted"/>
<name>A0A328UCT6_9FIRM</name>
<evidence type="ECO:0000313" key="1">
    <source>
        <dbReference type="EMBL" id="RAQ28692.1"/>
    </source>
</evidence>
<gene>
    <name evidence="1" type="ORF">DPQ25_07810</name>
</gene>